<evidence type="ECO:0000256" key="19">
    <source>
        <dbReference type="HAMAP-Rule" id="MF_01283"/>
    </source>
</evidence>
<feature type="active site" description="Proton acceptor; for GTP cyclohydrolase activity" evidence="19">
    <location>
        <position position="353"/>
    </location>
</feature>
<keyword evidence="16 19" id="KW-0511">Multifunctional enzyme</keyword>
<keyword evidence="13 19" id="KW-0342">GTP-binding</keyword>
<dbReference type="GO" id="GO:0000287">
    <property type="term" value="F:magnesium ion binding"/>
    <property type="evidence" value="ECO:0007669"/>
    <property type="project" value="UniProtKB-UniRule"/>
</dbReference>
<comment type="catalytic activity">
    <reaction evidence="18 19">
        <text>GTP + 4 H2O = 2,5-diamino-6-hydroxy-4-(5-phosphoribosylamino)-pyrimidine + formate + 2 phosphate + 3 H(+)</text>
        <dbReference type="Rhea" id="RHEA:23704"/>
        <dbReference type="ChEBI" id="CHEBI:15377"/>
        <dbReference type="ChEBI" id="CHEBI:15378"/>
        <dbReference type="ChEBI" id="CHEBI:15740"/>
        <dbReference type="ChEBI" id="CHEBI:37565"/>
        <dbReference type="ChEBI" id="CHEBI:43474"/>
        <dbReference type="ChEBI" id="CHEBI:58614"/>
        <dbReference type="EC" id="3.5.4.25"/>
    </reaction>
</comment>
<gene>
    <name evidence="21" type="primary">ribB</name>
    <name evidence="19" type="synonym">ribBA</name>
    <name evidence="21" type="ordered locus">P9215_09991</name>
</gene>
<accession>A8G4T3</accession>
<dbReference type="GO" id="GO:0030145">
    <property type="term" value="F:manganese ion binding"/>
    <property type="evidence" value="ECO:0007669"/>
    <property type="project" value="UniProtKB-UniRule"/>
</dbReference>
<feature type="binding site" evidence="19">
    <location>
        <begin position="48"/>
        <end position="49"/>
    </location>
    <ligand>
        <name>D-ribulose 5-phosphate</name>
        <dbReference type="ChEBI" id="CHEBI:58121"/>
    </ligand>
</feature>
<evidence type="ECO:0000256" key="15">
    <source>
        <dbReference type="ARBA" id="ARBA00023239"/>
    </source>
</evidence>
<evidence type="ECO:0000313" key="21">
    <source>
        <dbReference type="EMBL" id="ABV50614.1"/>
    </source>
</evidence>
<evidence type="ECO:0000256" key="11">
    <source>
        <dbReference type="ARBA" id="ARBA00022833"/>
    </source>
</evidence>
<evidence type="ECO:0000256" key="5">
    <source>
        <dbReference type="ARBA" id="ARBA00004904"/>
    </source>
</evidence>
<feature type="region of interest" description="GTP cyclohydrolase II" evidence="19">
    <location>
        <begin position="225"/>
        <end position="575"/>
    </location>
</feature>
<dbReference type="HAMAP" id="MF_00179">
    <property type="entry name" value="RibA"/>
    <property type="match status" value="1"/>
</dbReference>
<keyword evidence="11 19" id="KW-0862">Zinc</keyword>
<evidence type="ECO:0000256" key="17">
    <source>
        <dbReference type="ARBA" id="ARBA00043932"/>
    </source>
</evidence>
<dbReference type="HAMAP" id="MF_00180">
    <property type="entry name" value="RibB"/>
    <property type="match status" value="1"/>
</dbReference>
<evidence type="ECO:0000256" key="12">
    <source>
        <dbReference type="ARBA" id="ARBA00022842"/>
    </source>
</evidence>
<dbReference type="GO" id="GO:0008686">
    <property type="term" value="F:3,4-dihydroxy-2-butanone-4-phosphate synthase activity"/>
    <property type="evidence" value="ECO:0007669"/>
    <property type="project" value="UniProtKB-UniRule"/>
</dbReference>
<feature type="site" description="Essential for DHBP synthase activity" evidence="19">
    <location>
        <position position="187"/>
    </location>
</feature>
<evidence type="ECO:0000313" key="22">
    <source>
        <dbReference type="Proteomes" id="UP000002014"/>
    </source>
</evidence>
<comment type="cofactor">
    <cofactor evidence="19">
        <name>Zn(2+)</name>
        <dbReference type="ChEBI" id="CHEBI:29105"/>
    </cofactor>
    <text evidence="19">Binds 1 zinc ion per subunit.</text>
</comment>
<dbReference type="InterPro" id="IPR000926">
    <property type="entry name" value="RibA"/>
</dbReference>
<feature type="binding site" evidence="19">
    <location>
        <position position="49"/>
    </location>
    <ligand>
        <name>Mg(2+)</name>
        <dbReference type="ChEBI" id="CHEBI:18420"/>
        <label>1</label>
    </ligand>
</feature>
<feature type="binding site" evidence="19">
    <location>
        <begin position="276"/>
        <end position="280"/>
    </location>
    <ligand>
        <name>GTP</name>
        <dbReference type="ChEBI" id="CHEBI:37565"/>
    </ligand>
</feature>
<reference evidence="21 22" key="1">
    <citation type="journal article" date="2007" name="PLoS Genet.">
        <title>Patterns and implications of gene gain and loss in the evolution of Prochlorococcus.</title>
        <authorList>
            <person name="Kettler G.C."/>
            <person name="Martiny A.C."/>
            <person name="Huang K."/>
            <person name="Zucker J."/>
            <person name="Coleman M.L."/>
            <person name="Rodrigue S."/>
            <person name="Chen F."/>
            <person name="Lapidus A."/>
            <person name="Ferriera S."/>
            <person name="Johnson J."/>
            <person name="Steglich C."/>
            <person name="Church G.M."/>
            <person name="Richardson P."/>
            <person name="Chisholm S.W."/>
        </authorList>
    </citation>
    <scope>NUCLEOTIDE SEQUENCE [LARGE SCALE GENOMIC DNA]</scope>
    <source>
        <strain evidence="21 22">MIT 9215</strain>
    </source>
</reference>
<keyword evidence="15 19" id="KW-0456">Lyase</keyword>
<dbReference type="Gene3D" id="3.40.50.10990">
    <property type="entry name" value="GTP cyclohydrolase II"/>
    <property type="match status" value="1"/>
</dbReference>
<dbReference type="NCBIfam" id="TIGR00506">
    <property type="entry name" value="ribB"/>
    <property type="match status" value="1"/>
</dbReference>
<feature type="binding site" evidence="19">
    <location>
        <position position="381"/>
    </location>
    <ligand>
        <name>GTP</name>
        <dbReference type="ChEBI" id="CHEBI:37565"/>
    </ligand>
</feature>
<organism evidence="21 22">
    <name type="scientific">Prochlorococcus marinus (strain MIT 9215)</name>
    <dbReference type="NCBI Taxonomy" id="93060"/>
    <lineage>
        <taxon>Bacteria</taxon>
        <taxon>Bacillati</taxon>
        <taxon>Cyanobacteriota</taxon>
        <taxon>Cyanophyceae</taxon>
        <taxon>Synechococcales</taxon>
        <taxon>Prochlorococcaceae</taxon>
        <taxon>Prochlorococcus</taxon>
    </lineage>
</organism>
<feature type="binding site" evidence="19">
    <location>
        <position position="49"/>
    </location>
    <ligand>
        <name>Mg(2+)</name>
        <dbReference type="ChEBI" id="CHEBI:18420"/>
        <label>2</label>
    </ligand>
</feature>
<dbReference type="EMBL" id="CP000825">
    <property type="protein sequence ID" value="ABV50614.1"/>
    <property type="molecule type" value="Genomic_DNA"/>
</dbReference>
<dbReference type="NCBIfam" id="NF006806">
    <property type="entry name" value="PRK09319.1"/>
    <property type="match status" value="1"/>
</dbReference>
<dbReference type="InterPro" id="IPR000422">
    <property type="entry name" value="DHBP_synthase_RibB"/>
</dbReference>
<comment type="cofactor">
    <cofactor evidence="2">
        <name>Mn(2+)</name>
        <dbReference type="ChEBI" id="CHEBI:29035"/>
    </cofactor>
</comment>
<dbReference type="GO" id="GO:0005525">
    <property type="term" value="F:GTP binding"/>
    <property type="evidence" value="ECO:0007669"/>
    <property type="project" value="UniProtKB-KW"/>
</dbReference>
<dbReference type="InterPro" id="IPR036144">
    <property type="entry name" value="RibA-like_sf"/>
</dbReference>
<feature type="binding site" evidence="19">
    <location>
        <position position="376"/>
    </location>
    <ligand>
        <name>GTP</name>
        <dbReference type="ChEBI" id="CHEBI:37565"/>
    </ligand>
</feature>
<evidence type="ECO:0000256" key="9">
    <source>
        <dbReference type="ARBA" id="ARBA00022741"/>
    </source>
</evidence>
<dbReference type="eggNOG" id="COG0807">
    <property type="taxonomic scope" value="Bacteria"/>
</dbReference>
<evidence type="ECO:0000259" key="20">
    <source>
        <dbReference type="Pfam" id="PF00925"/>
    </source>
</evidence>
<dbReference type="FunFam" id="3.90.870.10:FF:000001">
    <property type="entry name" value="Riboflavin biosynthesis protein RibBA"/>
    <property type="match status" value="1"/>
</dbReference>
<dbReference type="GO" id="GO:0008270">
    <property type="term" value="F:zinc ion binding"/>
    <property type="evidence" value="ECO:0007669"/>
    <property type="project" value="UniProtKB-UniRule"/>
</dbReference>
<dbReference type="SUPFAM" id="SSF55821">
    <property type="entry name" value="YrdC/RibB"/>
    <property type="match status" value="1"/>
</dbReference>
<protein>
    <recommendedName>
        <fullName evidence="19">Riboflavin biosynthesis protein RibBA</fullName>
    </recommendedName>
    <domain>
        <recommendedName>
            <fullName evidence="19">3,4-dihydroxy-2-butanone 4-phosphate synthase</fullName>
            <shortName evidence="19">DHBP synthase</shortName>
            <ecNumber evidence="19">4.1.99.12</ecNumber>
        </recommendedName>
    </domain>
    <domain>
        <recommendedName>
            <fullName evidence="19">GTP cyclohydrolase-2</fullName>
            <ecNumber evidence="19">3.5.4.25</ecNumber>
        </recommendedName>
        <alternativeName>
            <fullName evidence="19">GTP cyclohydrolase II</fullName>
        </alternativeName>
    </domain>
</protein>
<evidence type="ECO:0000256" key="2">
    <source>
        <dbReference type="ARBA" id="ARBA00001936"/>
    </source>
</evidence>
<feature type="binding site" evidence="19">
    <location>
        <begin position="319"/>
        <end position="321"/>
    </location>
    <ligand>
        <name>GTP</name>
        <dbReference type="ChEBI" id="CHEBI:37565"/>
    </ligand>
</feature>
<comment type="similarity">
    <text evidence="19">In the C-terminal section; belongs to the GTP cyclohydrolase II family.</text>
</comment>
<feature type="binding site" evidence="19">
    <location>
        <position position="292"/>
    </location>
    <ligand>
        <name>Zn(2+)</name>
        <dbReference type="ChEBI" id="CHEBI:29105"/>
        <note>catalytic</note>
    </ligand>
</feature>
<dbReference type="Gene3D" id="3.90.870.10">
    <property type="entry name" value="DHBP synthase"/>
    <property type="match status" value="1"/>
</dbReference>
<feature type="binding site" evidence="19">
    <location>
        <position position="187"/>
    </location>
    <ligand>
        <name>D-ribulose 5-phosphate</name>
        <dbReference type="ChEBI" id="CHEBI:58121"/>
    </ligand>
</feature>
<dbReference type="InterPro" id="IPR032677">
    <property type="entry name" value="GTP_cyclohydro_II"/>
</dbReference>
<evidence type="ECO:0000256" key="18">
    <source>
        <dbReference type="ARBA" id="ARBA00049295"/>
    </source>
</evidence>
<dbReference type="EC" id="3.5.4.25" evidence="19"/>
<comment type="function">
    <text evidence="17 19">Catalyzes the conversion of GTP to 2,5-diamino-6-ribosylamino-4(3H)-pyrimidinone 5'-phosphate (DARP), formate and pyrophosphate.</text>
</comment>
<comment type="catalytic activity">
    <reaction evidence="1 19">
        <text>D-ribulose 5-phosphate = (2S)-2-hydroxy-3-oxobutyl phosphate + formate + H(+)</text>
        <dbReference type="Rhea" id="RHEA:18457"/>
        <dbReference type="ChEBI" id="CHEBI:15378"/>
        <dbReference type="ChEBI" id="CHEBI:15740"/>
        <dbReference type="ChEBI" id="CHEBI:58121"/>
        <dbReference type="ChEBI" id="CHEBI:58830"/>
        <dbReference type="EC" id="4.1.99.12"/>
    </reaction>
</comment>
<dbReference type="InterPro" id="IPR017945">
    <property type="entry name" value="DHBP_synth_RibB-like_a/b_dom"/>
</dbReference>
<feature type="binding site" evidence="19">
    <location>
        <position position="281"/>
    </location>
    <ligand>
        <name>Zn(2+)</name>
        <dbReference type="ChEBI" id="CHEBI:29105"/>
        <note>catalytic</note>
    </ligand>
</feature>
<keyword evidence="9 19" id="KW-0547">Nucleotide-binding</keyword>
<comment type="pathway">
    <text evidence="4 19">Cofactor biosynthesis; riboflavin biosynthesis; 5-amino-6-(D-ribitylamino)uracil from GTP: step 1/4.</text>
</comment>
<feature type="binding site" evidence="19">
    <location>
        <position position="166"/>
    </location>
    <ligand>
        <name>Mg(2+)</name>
        <dbReference type="ChEBI" id="CHEBI:18420"/>
        <label>2</label>
    </ligand>
</feature>
<dbReference type="GO" id="GO:0005829">
    <property type="term" value="C:cytosol"/>
    <property type="evidence" value="ECO:0007669"/>
    <property type="project" value="TreeGrafter"/>
</dbReference>
<feature type="binding site" evidence="19">
    <location>
        <position position="294"/>
    </location>
    <ligand>
        <name>Zn(2+)</name>
        <dbReference type="ChEBI" id="CHEBI:29105"/>
        <note>catalytic</note>
    </ligand>
</feature>
<keyword evidence="8 19" id="KW-0479">Metal-binding</keyword>
<evidence type="ECO:0000256" key="6">
    <source>
        <dbReference type="ARBA" id="ARBA00005520"/>
    </source>
</evidence>
<evidence type="ECO:0000256" key="10">
    <source>
        <dbReference type="ARBA" id="ARBA00022801"/>
    </source>
</evidence>
<feature type="binding site" evidence="19">
    <location>
        <position position="341"/>
    </location>
    <ligand>
        <name>GTP</name>
        <dbReference type="ChEBI" id="CHEBI:37565"/>
    </ligand>
</feature>
<dbReference type="NCBIfam" id="TIGR00505">
    <property type="entry name" value="ribA"/>
    <property type="match status" value="1"/>
</dbReference>
<sequence length="575" mass="64453">MKETSPKSNNRTILDINESFKIEFDPISDALAAIRNGECIIVVDDERRENEGDLICAAQFATPQQINFMATEGRGLICLAMRGEKLDSLDLPLMVDRNTDENQTAFTISIDAGPENNVTTGISAEDRAKTIQVAINPNTKPDDLRRPGHIFPLRAKKGGVLKRAGHTEAAVDIAAMSGLYPAGVICEIQNPDGSMSRLPQLKQYAKQWGMKLISIADLISYRFQTERFVFRKSDAILPSIFGNFKAYGYINELDGSEHVALVKQKSKKLKEPVLVRMHSECLTGDAFGSLRCDCRPQLEAALSRIEKEEEGVVVYLRQEGRGIGLINKLKAYSLQDGGLDTVEANEKLGFPADLRNYGVGAQILTDLGIKKLKLLTNNPRKIAGLGGYGIEVIERVPLVICPNDNNAEYLSVKKTKLGHMIDEDNFKSRNIDPFISIFLDGEYKSIDLVPIKNNVIKFCSDHHINIKLESTPRLLAFWNRPKLVWRILHDQNRTNSNITDEEIKNIELFIQFLSNYENSSKTGIIVSRNIEQALHPKSSIKVINTKFTICNNEILYSSTRKFNLDKETFSIVFES</sequence>
<dbReference type="Pfam" id="PF00926">
    <property type="entry name" value="DHBP_synthase"/>
    <property type="match status" value="1"/>
</dbReference>
<feature type="binding site" evidence="19">
    <location>
        <begin position="163"/>
        <end position="167"/>
    </location>
    <ligand>
        <name>D-ribulose 5-phosphate</name>
        <dbReference type="ChEBI" id="CHEBI:58121"/>
    </ligand>
</feature>
<feature type="binding site" evidence="19">
    <location>
        <position position="53"/>
    </location>
    <ligand>
        <name>D-ribulose 5-phosphate</name>
        <dbReference type="ChEBI" id="CHEBI:58121"/>
    </ligand>
</feature>
<evidence type="ECO:0000256" key="3">
    <source>
        <dbReference type="ARBA" id="ARBA00002284"/>
    </source>
</evidence>
<dbReference type="Pfam" id="PF00925">
    <property type="entry name" value="GTP_cyclohydro2"/>
    <property type="match status" value="1"/>
</dbReference>
<dbReference type="GO" id="GO:0009231">
    <property type="term" value="P:riboflavin biosynthetic process"/>
    <property type="evidence" value="ECO:0007669"/>
    <property type="project" value="UniProtKB-UniRule"/>
</dbReference>
<comment type="similarity">
    <text evidence="6 19">In the N-terminal section; belongs to the DHBP synthase family.</text>
</comment>
<dbReference type="RefSeq" id="WP_012007701.1">
    <property type="nucleotide sequence ID" value="NC_009840.1"/>
</dbReference>
<dbReference type="HAMAP" id="MF_01283">
    <property type="entry name" value="RibBA"/>
    <property type="match status" value="1"/>
</dbReference>
<feature type="domain" description="GTP cyclohydrolase II" evidence="20">
    <location>
        <begin position="234"/>
        <end position="397"/>
    </location>
</feature>
<evidence type="ECO:0000256" key="8">
    <source>
        <dbReference type="ARBA" id="ARBA00022723"/>
    </source>
</evidence>
<dbReference type="KEGG" id="pmh:P9215_09991"/>
<dbReference type="CDD" id="cd00641">
    <property type="entry name" value="GTP_cyclohydro2"/>
    <property type="match status" value="1"/>
</dbReference>
<dbReference type="OrthoDB" id="9793111at2"/>
<name>A8G4T3_PROM2</name>
<keyword evidence="10 19" id="KW-0378">Hydrolase</keyword>
<keyword evidence="7 19" id="KW-0686">Riboflavin biosynthesis</keyword>
<dbReference type="NCBIfam" id="NF001591">
    <property type="entry name" value="PRK00393.1"/>
    <property type="match status" value="1"/>
</dbReference>
<evidence type="ECO:0000256" key="4">
    <source>
        <dbReference type="ARBA" id="ARBA00004853"/>
    </source>
</evidence>
<comment type="cofactor">
    <cofactor evidence="19">
        <name>Mg(2+)</name>
        <dbReference type="ChEBI" id="CHEBI:18420"/>
    </cofactor>
    <cofactor evidence="19">
        <name>Mn(2+)</name>
        <dbReference type="ChEBI" id="CHEBI:29035"/>
    </cofactor>
    <text evidence="19">Binds 2 divalent metal cations per subunit. Magnesium or manganese.</text>
</comment>
<feature type="binding site" evidence="19">
    <location>
        <position position="297"/>
    </location>
    <ligand>
        <name>GTP</name>
        <dbReference type="ChEBI" id="CHEBI:37565"/>
    </ligand>
</feature>
<comment type="pathway">
    <text evidence="5 19">Cofactor biosynthesis; riboflavin biosynthesis; 2-hydroxy-3-oxobutyl phosphate from D-ribulose 5-phosphate: step 1/1.</text>
</comment>
<dbReference type="EC" id="4.1.99.12" evidence="19"/>
<dbReference type="InterPro" id="IPR016299">
    <property type="entry name" value="Riboflavin_synth_RibBA"/>
</dbReference>
<keyword evidence="14 19" id="KW-0464">Manganese</keyword>
<evidence type="ECO:0000256" key="7">
    <source>
        <dbReference type="ARBA" id="ARBA00022619"/>
    </source>
</evidence>
<dbReference type="SUPFAM" id="SSF142695">
    <property type="entry name" value="RibA-like"/>
    <property type="match status" value="1"/>
</dbReference>
<evidence type="ECO:0000256" key="14">
    <source>
        <dbReference type="ARBA" id="ARBA00023211"/>
    </source>
</evidence>
<dbReference type="PANTHER" id="PTHR21327">
    <property type="entry name" value="GTP CYCLOHYDROLASE II-RELATED"/>
    <property type="match status" value="1"/>
</dbReference>
<feature type="region of interest" description="DHBP synthase" evidence="19">
    <location>
        <begin position="1"/>
        <end position="224"/>
    </location>
</feature>
<dbReference type="STRING" id="93060.P9215_09991"/>
<dbReference type="GO" id="GO:0003935">
    <property type="term" value="F:GTP cyclohydrolase II activity"/>
    <property type="evidence" value="ECO:0007669"/>
    <property type="project" value="UniProtKB-UniRule"/>
</dbReference>
<feature type="active site" description="Nucleophile; for GTP cyclohydrolase activity" evidence="19">
    <location>
        <position position="355"/>
    </location>
</feature>
<dbReference type="HOGENOM" id="CLU_020273_5_0_3"/>
<keyword evidence="12 19" id="KW-0460">Magnesium</keyword>
<evidence type="ECO:0000256" key="1">
    <source>
        <dbReference type="ARBA" id="ARBA00000141"/>
    </source>
</evidence>
<dbReference type="FunFam" id="3.40.50.10990:FF:000001">
    <property type="entry name" value="Riboflavin biosynthesis protein RibBA"/>
    <property type="match status" value="1"/>
</dbReference>
<proteinExistence type="inferred from homology"/>
<dbReference type="AlphaFoldDB" id="A8G4T3"/>
<feature type="site" description="Essential for DHBP synthase activity" evidence="19">
    <location>
        <position position="149"/>
    </location>
</feature>
<evidence type="ECO:0000256" key="13">
    <source>
        <dbReference type="ARBA" id="ARBA00023134"/>
    </source>
</evidence>
<dbReference type="Proteomes" id="UP000002014">
    <property type="component" value="Chromosome"/>
</dbReference>
<evidence type="ECO:0000256" key="16">
    <source>
        <dbReference type="ARBA" id="ARBA00023268"/>
    </source>
</evidence>
<dbReference type="PANTHER" id="PTHR21327:SF18">
    <property type="entry name" value="3,4-DIHYDROXY-2-BUTANONE 4-PHOSPHATE SYNTHASE"/>
    <property type="match status" value="1"/>
</dbReference>
<dbReference type="UniPathway" id="UPA00275">
    <property type="reaction ID" value="UER00399"/>
</dbReference>
<comment type="function">
    <text evidence="3 19">Catalyzes the conversion of D-ribulose 5-phosphate to formate and 3,4-dihydroxy-2-butanone 4-phosphate.</text>
</comment>
<dbReference type="eggNOG" id="COG0108">
    <property type="taxonomic scope" value="Bacteria"/>
</dbReference>
<dbReference type="NCBIfam" id="NF006803">
    <property type="entry name" value="PRK09311.1"/>
    <property type="match status" value="1"/>
</dbReference>